<dbReference type="AlphaFoldDB" id="A0A1Z4LME6"/>
<dbReference type="PANTHER" id="PTHR46652:SF3">
    <property type="entry name" value="LEUCINE-RICH REPEAT-CONTAINING PROTEIN 9"/>
    <property type="match status" value="1"/>
</dbReference>
<evidence type="ECO:0000313" key="4">
    <source>
        <dbReference type="Proteomes" id="UP000218418"/>
    </source>
</evidence>
<proteinExistence type="predicted"/>
<keyword evidence="1" id="KW-0433">Leucine-rich repeat</keyword>
<dbReference type="Pfam" id="PF12799">
    <property type="entry name" value="LRR_4"/>
    <property type="match status" value="1"/>
</dbReference>
<dbReference type="SUPFAM" id="SSF52058">
    <property type="entry name" value="L domain-like"/>
    <property type="match status" value="1"/>
</dbReference>
<name>A0A1Z4LME6_9CYAN</name>
<dbReference type="EMBL" id="AP018227">
    <property type="protein sequence ID" value="BAY82359.1"/>
    <property type="molecule type" value="Genomic_DNA"/>
</dbReference>
<accession>A0A1Z4LME6</accession>
<keyword evidence="4" id="KW-1185">Reference proteome</keyword>
<dbReference type="Gene3D" id="3.80.10.10">
    <property type="entry name" value="Ribonuclease Inhibitor"/>
    <property type="match status" value="1"/>
</dbReference>
<protein>
    <submittedName>
        <fullName evidence="3">TPR domain protein</fullName>
    </submittedName>
</protein>
<dbReference type="Proteomes" id="UP000218418">
    <property type="component" value="Chromosome"/>
</dbReference>
<evidence type="ECO:0000313" key="3">
    <source>
        <dbReference type="EMBL" id="BAY82359.1"/>
    </source>
</evidence>
<dbReference type="InterPro" id="IPR032675">
    <property type="entry name" value="LRR_dom_sf"/>
</dbReference>
<dbReference type="OrthoDB" id="515347at2"/>
<dbReference type="InterPro" id="IPR001611">
    <property type="entry name" value="Leu-rich_rpt"/>
</dbReference>
<keyword evidence="2" id="KW-0677">Repeat</keyword>
<dbReference type="SMART" id="SM00365">
    <property type="entry name" value="LRR_SD22"/>
    <property type="match status" value="3"/>
</dbReference>
<dbReference type="InterPro" id="IPR050836">
    <property type="entry name" value="SDS22/Internalin_LRR"/>
</dbReference>
<evidence type="ECO:0000256" key="1">
    <source>
        <dbReference type="ARBA" id="ARBA00022614"/>
    </source>
</evidence>
<evidence type="ECO:0000256" key="2">
    <source>
        <dbReference type="ARBA" id="ARBA00022737"/>
    </source>
</evidence>
<gene>
    <name evidence="3" type="ORF">NIES267_18380</name>
</gene>
<organism evidence="3 4">
    <name type="scientific">Calothrix parasitica NIES-267</name>
    <dbReference type="NCBI Taxonomy" id="1973488"/>
    <lineage>
        <taxon>Bacteria</taxon>
        <taxon>Bacillati</taxon>
        <taxon>Cyanobacteriota</taxon>
        <taxon>Cyanophyceae</taxon>
        <taxon>Nostocales</taxon>
        <taxon>Calotrichaceae</taxon>
        <taxon>Calothrix</taxon>
    </lineage>
</organism>
<dbReference type="InterPro" id="IPR025875">
    <property type="entry name" value="Leu-rich_rpt_4"/>
</dbReference>
<dbReference type="PROSITE" id="PS51450">
    <property type="entry name" value="LRR"/>
    <property type="match status" value="2"/>
</dbReference>
<dbReference type="PANTHER" id="PTHR46652">
    <property type="entry name" value="LEUCINE-RICH REPEAT AND IQ DOMAIN-CONTAINING PROTEIN 1-RELATED"/>
    <property type="match status" value="1"/>
</dbReference>
<sequence>MKFIHLSCIALIGITVVNSISTTANPIQSIKQSNNTFSVLCKQKHALSRETKYTVKILLQKAGTQNCDRAELRLNKRRILDLSSHKISDLSPLSRLTNLTELYLSYNQIKDLSPLSRLTKLNFLFLESNQIRDLSPLSKLTNLNWLFVGGNPINNKTCPVKPESICEFNENSDEELLEPEETEIFA</sequence>
<reference evidence="3 4" key="1">
    <citation type="submission" date="2017-06" db="EMBL/GenBank/DDBJ databases">
        <title>Genome sequencing of cyanobaciteial culture collection at National Institute for Environmental Studies (NIES).</title>
        <authorList>
            <person name="Hirose Y."/>
            <person name="Shimura Y."/>
            <person name="Fujisawa T."/>
            <person name="Nakamura Y."/>
            <person name="Kawachi M."/>
        </authorList>
    </citation>
    <scope>NUCLEOTIDE SEQUENCE [LARGE SCALE GENOMIC DNA]</scope>
    <source>
        <strain evidence="3 4">NIES-267</strain>
    </source>
</reference>